<dbReference type="GO" id="GO:0034040">
    <property type="term" value="F:ATPase-coupled lipid transmembrane transporter activity"/>
    <property type="evidence" value="ECO:0007669"/>
    <property type="project" value="TreeGrafter"/>
</dbReference>
<evidence type="ECO:0000256" key="7">
    <source>
        <dbReference type="SAM" id="Phobius"/>
    </source>
</evidence>
<dbReference type="InterPro" id="IPR027417">
    <property type="entry name" value="P-loop_NTPase"/>
</dbReference>
<feature type="transmembrane region" description="Helical" evidence="7">
    <location>
        <begin position="21"/>
        <end position="43"/>
    </location>
</feature>
<feature type="domain" description="ABC transporter" evidence="8">
    <location>
        <begin position="320"/>
        <end position="559"/>
    </location>
</feature>
<feature type="transmembrane region" description="Helical" evidence="7">
    <location>
        <begin position="235"/>
        <end position="258"/>
    </location>
</feature>
<dbReference type="InterPro" id="IPR003439">
    <property type="entry name" value="ABC_transporter-like_ATP-bd"/>
</dbReference>
<evidence type="ECO:0000259" key="9">
    <source>
        <dbReference type="PROSITE" id="PS50929"/>
    </source>
</evidence>
<keyword evidence="4" id="KW-0067">ATP-binding</keyword>
<dbReference type="RefSeq" id="WP_285489261.1">
    <property type="nucleotide sequence ID" value="NZ_BSTI01000019.1"/>
</dbReference>
<evidence type="ECO:0000256" key="1">
    <source>
        <dbReference type="ARBA" id="ARBA00004651"/>
    </source>
</evidence>
<dbReference type="PROSITE" id="PS00211">
    <property type="entry name" value="ABC_TRANSPORTER_1"/>
    <property type="match status" value="1"/>
</dbReference>
<evidence type="ECO:0000313" key="10">
    <source>
        <dbReference type="EMBL" id="GLY69872.1"/>
    </source>
</evidence>
<proteinExistence type="predicted"/>
<dbReference type="SUPFAM" id="SSF90123">
    <property type="entry name" value="ABC transporter transmembrane region"/>
    <property type="match status" value="1"/>
</dbReference>
<name>A0A9W6R980_9PSEU</name>
<dbReference type="Pfam" id="PF00664">
    <property type="entry name" value="ABC_membrane"/>
    <property type="match status" value="1"/>
</dbReference>
<dbReference type="PANTHER" id="PTHR24221:SF654">
    <property type="entry name" value="ATP-BINDING CASSETTE SUB-FAMILY B MEMBER 6"/>
    <property type="match status" value="1"/>
</dbReference>
<reference evidence="10" key="1">
    <citation type="submission" date="2023-03" db="EMBL/GenBank/DDBJ databases">
        <title>Amycolatopsis taiwanensis NBRC 103393.</title>
        <authorList>
            <person name="Ichikawa N."/>
            <person name="Sato H."/>
            <person name="Tonouchi N."/>
        </authorList>
    </citation>
    <scope>NUCLEOTIDE SEQUENCE</scope>
    <source>
        <strain evidence="10">NBRC 103393</strain>
    </source>
</reference>
<evidence type="ECO:0000256" key="5">
    <source>
        <dbReference type="ARBA" id="ARBA00022989"/>
    </source>
</evidence>
<keyword evidence="5 7" id="KW-1133">Transmembrane helix</keyword>
<dbReference type="Gene3D" id="3.40.50.300">
    <property type="entry name" value="P-loop containing nucleotide triphosphate hydrolases"/>
    <property type="match status" value="1"/>
</dbReference>
<feature type="transmembrane region" description="Helical" evidence="7">
    <location>
        <begin position="264"/>
        <end position="287"/>
    </location>
</feature>
<dbReference type="InterPro" id="IPR039421">
    <property type="entry name" value="Type_1_exporter"/>
</dbReference>
<gene>
    <name evidence="10" type="ORF">Atai01_64910</name>
</gene>
<comment type="caution">
    <text evidence="10">The sequence shown here is derived from an EMBL/GenBank/DDBJ whole genome shotgun (WGS) entry which is preliminary data.</text>
</comment>
<evidence type="ECO:0000256" key="2">
    <source>
        <dbReference type="ARBA" id="ARBA00022692"/>
    </source>
</evidence>
<dbReference type="PROSITE" id="PS50893">
    <property type="entry name" value="ABC_TRANSPORTER_2"/>
    <property type="match status" value="1"/>
</dbReference>
<dbReference type="InterPro" id="IPR011527">
    <property type="entry name" value="ABC1_TM_dom"/>
</dbReference>
<comment type="subcellular location">
    <subcellularLocation>
        <location evidence="1">Cell membrane</location>
        <topology evidence="1">Multi-pass membrane protein</topology>
    </subcellularLocation>
</comment>
<dbReference type="InterPro" id="IPR014223">
    <property type="entry name" value="ABC_CydC/D"/>
</dbReference>
<dbReference type="SMART" id="SM00382">
    <property type="entry name" value="AAA"/>
    <property type="match status" value="1"/>
</dbReference>
<keyword evidence="2 7" id="KW-0812">Transmembrane</keyword>
<dbReference type="SUPFAM" id="SSF52540">
    <property type="entry name" value="P-loop containing nucleoside triphosphate hydrolases"/>
    <property type="match status" value="1"/>
</dbReference>
<dbReference type="PROSITE" id="PS50929">
    <property type="entry name" value="ABC_TM1F"/>
    <property type="match status" value="1"/>
</dbReference>
<dbReference type="InterPro" id="IPR036640">
    <property type="entry name" value="ABC1_TM_sf"/>
</dbReference>
<keyword evidence="6 7" id="KW-0472">Membrane</keyword>
<dbReference type="NCBIfam" id="TIGR02868">
    <property type="entry name" value="CydC"/>
    <property type="match status" value="1"/>
</dbReference>
<protein>
    <submittedName>
        <fullName evidence="10">Thiol reductant ABC exporter subunit CydC</fullName>
    </submittedName>
</protein>
<feature type="domain" description="ABC transmembrane type-1" evidence="9">
    <location>
        <begin position="18"/>
        <end position="294"/>
    </location>
</feature>
<dbReference type="GO" id="GO:0005524">
    <property type="term" value="F:ATP binding"/>
    <property type="evidence" value="ECO:0007669"/>
    <property type="project" value="UniProtKB-KW"/>
</dbReference>
<evidence type="ECO:0000313" key="11">
    <source>
        <dbReference type="Proteomes" id="UP001165136"/>
    </source>
</evidence>
<dbReference type="Pfam" id="PF00005">
    <property type="entry name" value="ABC_tran"/>
    <property type="match status" value="1"/>
</dbReference>
<keyword evidence="11" id="KW-1185">Reference proteome</keyword>
<accession>A0A9W6R980</accession>
<dbReference type="Proteomes" id="UP001165136">
    <property type="component" value="Unassembled WGS sequence"/>
</dbReference>
<evidence type="ECO:0000259" key="8">
    <source>
        <dbReference type="PROSITE" id="PS50893"/>
    </source>
</evidence>
<dbReference type="EMBL" id="BSTI01000019">
    <property type="protein sequence ID" value="GLY69872.1"/>
    <property type="molecule type" value="Genomic_DNA"/>
</dbReference>
<dbReference type="GO" id="GO:0045454">
    <property type="term" value="P:cell redox homeostasis"/>
    <property type="evidence" value="ECO:0007669"/>
    <property type="project" value="InterPro"/>
</dbReference>
<evidence type="ECO:0000256" key="6">
    <source>
        <dbReference type="ARBA" id="ARBA00023136"/>
    </source>
</evidence>
<feature type="transmembrane region" description="Helical" evidence="7">
    <location>
        <begin position="49"/>
        <end position="67"/>
    </location>
</feature>
<feature type="transmembrane region" description="Helical" evidence="7">
    <location>
        <begin position="154"/>
        <end position="173"/>
    </location>
</feature>
<evidence type="ECO:0000256" key="3">
    <source>
        <dbReference type="ARBA" id="ARBA00022741"/>
    </source>
</evidence>
<dbReference type="PANTHER" id="PTHR24221">
    <property type="entry name" value="ATP-BINDING CASSETTE SUB-FAMILY B"/>
    <property type="match status" value="1"/>
</dbReference>
<dbReference type="GO" id="GO:0140359">
    <property type="term" value="F:ABC-type transporter activity"/>
    <property type="evidence" value="ECO:0007669"/>
    <property type="project" value="InterPro"/>
</dbReference>
<evidence type="ECO:0000256" key="4">
    <source>
        <dbReference type="ARBA" id="ARBA00022840"/>
    </source>
</evidence>
<dbReference type="InterPro" id="IPR003593">
    <property type="entry name" value="AAA+_ATPase"/>
</dbReference>
<sequence>MRTLRIWGVERGDLRSLAFAALIAAGGELAGLALLSTAAWLLLRAAEQPPIAALTVAIVAVRTLALLRGTLRYAERLAGHWVVLRYLGSLRTRVYESLVPHRNQAHGGDLLARAVSDVDAMQDAVLRCVLPALVAAGTGLVTVIVVAFASPVAALVLAAGLALAGIGLPMLSARITGAAARDRAPSHAELAAHTVELVRGADELAVFGARERALGNANRVADRLARQDKRSAARVSALGAAGMVLQFGTALAVCLLAADLAGPTIAALTLGTIGVFEVALPLTGAAARWAEASASLRRVHDLLTAPAPRPGPRQTPEELVRVVATGLGVRYPGREEHALSGLDLDLPYGKRIALVGPSGSGKSTVLHALLGLVEPSAGGVTVNGVALGAFAPEALAPVISGALADAHVFHTTVRENLLLAKPSATDAELRAACATAGLGDWPDGLPAGLGTVLGADGAAVSGGQRQRLVLARAMLANPQVLLLDEPVEGLEPATGDAVLRSVLAEARGTVVLATHRLAPLADERAFDEIVVLDNGKVIQRGSHRELVNVQGYYADRWRAEASLVSAAARR</sequence>
<dbReference type="Gene3D" id="1.20.1560.10">
    <property type="entry name" value="ABC transporter type 1, transmembrane domain"/>
    <property type="match status" value="1"/>
</dbReference>
<organism evidence="10 11">
    <name type="scientific">Amycolatopsis taiwanensis</name>
    <dbReference type="NCBI Taxonomy" id="342230"/>
    <lineage>
        <taxon>Bacteria</taxon>
        <taxon>Bacillati</taxon>
        <taxon>Actinomycetota</taxon>
        <taxon>Actinomycetes</taxon>
        <taxon>Pseudonocardiales</taxon>
        <taxon>Pseudonocardiaceae</taxon>
        <taxon>Amycolatopsis</taxon>
    </lineage>
</organism>
<feature type="transmembrane region" description="Helical" evidence="7">
    <location>
        <begin position="128"/>
        <end position="148"/>
    </location>
</feature>
<dbReference type="GO" id="GO:0034775">
    <property type="term" value="P:glutathione transmembrane transport"/>
    <property type="evidence" value="ECO:0007669"/>
    <property type="project" value="InterPro"/>
</dbReference>
<keyword evidence="3" id="KW-0547">Nucleotide-binding</keyword>
<dbReference type="GO" id="GO:0005886">
    <property type="term" value="C:plasma membrane"/>
    <property type="evidence" value="ECO:0007669"/>
    <property type="project" value="UniProtKB-SubCell"/>
</dbReference>
<dbReference type="AlphaFoldDB" id="A0A9W6R980"/>
<dbReference type="InterPro" id="IPR017871">
    <property type="entry name" value="ABC_transporter-like_CS"/>
</dbReference>
<dbReference type="GO" id="GO:0016887">
    <property type="term" value="F:ATP hydrolysis activity"/>
    <property type="evidence" value="ECO:0007669"/>
    <property type="project" value="InterPro"/>
</dbReference>